<dbReference type="GO" id="GO:0015627">
    <property type="term" value="C:type II protein secretion system complex"/>
    <property type="evidence" value="ECO:0007669"/>
    <property type="project" value="InterPro"/>
</dbReference>
<dbReference type="GO" id="GO:0005886">
    <property type="term" value="C:plasma membrane"/>
    <property type="evidence" value="ECO:0007669"/>
    <property type="project" value="UniProtKB-SubCell"/>
</dbReference>
<evidence type="ECO:0000256" key="4">
    <source>
        <dbReference type="ARBA" id="ARBA00022475"/>
    </source>
</evidence>
<keyword evidence="8 10" id="KW-1133">Transmembrane helix</keyword>
<proteinExistence type="inferred from homology"/>
<dbReference type="PANTHER" id="PTHR39583:SF2">
    <property type="entry name" value="TYPE II SECRETION SYSTEM PROTEIN J"/>
    <property type="match status" value="1"/>
</dbReference>
<dbReference type="OrthoDB" id="9794345at2"/>
<dbReference type="AlphaFoldDB" id="A0A1E8CFI2"/>
<evidence type="ECO:0000313" key="12">
    <source>
        <dbReference type="Proteomes" id="UP000175669"/>
    </source>
</evidence>
<dbReference type="PANTHER" id="PTHR39583">
    <property type="entry name" value="TYPE II SECRETION SYSTEM PROTEIN J-RELATED"/>
    <property type="match status" value="1"/>
</dbReference>
<gene>
    <name evidence="11" type="ORF">PHACT_15395</name>
</gene>
<comment type="similarity">
    <text evidence="2">Belongs to the GSP J family.</text>
</comment>
<protein>
    <recommendedName>
        <fullName evidence="3">Type II secretion system protein J</fullName>
    </recommendedName>
</protein>
<evidence type="ECO:0000256" key="7">
    <source>
        <dbReference type="ARBA" id="ARBA00022692"/>
    </source>
</evidence>
<evidence type="ECO:0000256" key="1">
    <source>
        <dbReference type="ARBA" id="ARBA00004377"/>
    </source>
</evidence>
<keyword evidence="6" id="KW-0997">Cell inner membrane</keyword>
<evidence type="ECO:0000256" key="9">
    <source>
        <dbReference type="ARBA" id="ARBA00023136"/>
    </source>
</evidence>
<accession>A0A1E8CFI2</accession>
<dbReference type="STRING" id="1524254.PHACT_15395"/>
<evidence type="ECO:0000256" key="10">
    <source>
        <dbReference type="SAM" id="Phobius"/>
    </source>
</evidence>
<keyword evidence="4" id="KW-1003">Cell membrane</keyword>
<dbReference type="Pfam" id="PF11612">
    <property type="entry name" value="T2SSJ"/>
    <property type="match status" value="1"/>
</dbReference>
<sequence length="262" mass="28742">MRAQRQPVEYADMPAHNNQRGFTLIELLIAMALTVLIGAMSYRFLDTAMAVSEQGTDVLQQINELERVWLLFSADLQQASTRMAAKPATGVDSLAATDFLPRGRPAMLSQGGAGLFLPALLQRPGAQLWFVRTGWSNPLQQQRSGLQRVAYRVVDGDLYRDYWPERNQGLTEAPAGSLRLLQGIETLRFRFLPVNAESVAEAWASEWPIVMNNSSGADTAGDEVPAAQAMIERLPAAVEVQLQMRNGTLGTVSRVFLLSGAP</sequence>
<organism evidence="11 12">
    <name type="scientific">Pseudohongiella acticola</name>
    <dbReference type="NCBI Taxonomy" id="1524254"/>
    <lineage>
        <taxon>Bacteria</taxon>
        <taxon>Pseudomonadati</taxon>
        <taxon>Pseudomonadota</taxon>
        <taxon>Gammaproteobacteria</taxon>
        <taxon>Pseudomonadales</taxon>
        <taxon>Pseudohongiellaceae</taxon>
        <taxon>Pseudohongiella</taxon>
    </lineage>
</organism>
<dbReference type="InterPro" id="IPR051621">
    <property type="entry name" value="T2SS_protein_J"/>
</dbReference>
<dbReference type="InterPro" id="IPR010055">
    <property type="entry name" value="T2SS_protein-GspJ"/>
</dbReference>
<reference evidence="12" key="1">
    <citation type="submission" date="2016-07" db="EMBL/GenBank/DDBJ databases">
        <authorList>
            <person name="Florea S."/>
            <person name="Webb J.S."/>
            <person name="Jaromczyk J."/>
            <person name="Schardl C.L."/>
        </authorList>
    </citation>
    <scope>NUCLEOTIDE SEQUENCE [LARGE SCALE GENOMIC DNA]</scope>
    <source>
        <strain evidence="12">KCTC 42131</strain>
    </source>
</reference>
<evidence type="ECO:0000313" key="11">
    <source>
        <dbReference type="EMBL" id="OFE11220.1"/>
    </source>
</evidence>
<keyword evidence="12" id="KW-1185">Reference proteome</keyword>
<dbReference type="PROSITE" id="PS00409">
    <property type="entry name" value="PROKAR_NTER_METHYL"/>
    <property type="match status" value="1"/>
</dbReference>
<dbReference type="Proteomes" id="UP000175669">
    <property type="component" value="Unassembled WGS sequence"/>
</dbReference>
<evidence type="ECO:0000256" key="2">
    <source>
        <dbReference type="ARBA" id="ARBA00011084"/>
    </source>
</evidence>
<dbReference type="EMBL" id="MASR01000003">
    <property type="protein sequence ID" value="OFE11220.1"/>
    <property type="molecule type" value="Genomic_DNA"/>
</dbReference>
<dbReference type="GO" id="GO:0015628">
    <property type="term" value="P:protein secretion by the type II secretion system"/>
    <property type="evidence" value="ECO:0007669"/>
    <property type="project" value="InterPro"/>
</dbReference>
<keyword evidence="5" id="KW-0488">Methylation</keyword>
<dbReference type="NCBIfam" id="TIGR02532">
    <property type="entry name" value="IV_pilin_GFxxxE"/>
    <property type="match status" value="1"/>
</dbReference>
<keyword evidence="9 10" id="KW-0472">Membrane</keyword>
<comment type="caution">
    <text evidence="11">The sequence shown here is derived from an EMBL/GenBank/DDBJ whole genome shotgun (WGS) entry which is preliminary data.</text>
</comment>
<keyword evidence="7 10" id="KW-0812">Transmembrane</keyword>
<dbReference type="InterPro" id="IPR012902">
    <property type="entry name" value="N_methyl_site"/>
</dbReference>
<dbReference type="Pfam" id="PF07963">
    <property type="entry name" value="N_methyl"/>
    <property type="match status" value="1"/>
</dbReference>
<feature type="transmembrane region" description="Helical" evidence="10">
    <location>
        <begin position="21"/>
        <end position="42"/>
    </location>
</feature>
<dbReference type="SUPFAM" id="SSF54523">
    <property type="entry name" value="Pili subunits"/>
    <property type="match status" value="1"/>
</dbReference>
<evidence type="ECO:0000256" key="3">
    <source>
        <dbReference type="ARBA" id="ARBA00021539"/>
    </source>
</evidence>
<evidence type="ECO:0000256" key="8">
    <source>
        <dbReference type="ARBA" id="ARBA00022989"/>
    </source>
</evidence>
<dbReference type="InterPro" id="IPR045584">
    <property type="entry name" value="Pilin-like"/>
</dbReference>
<comment type="subcellular location">
    <subcellularLocation>
        <location evidence="1">Cell inner membrane</location>
        <topology evidence="1">Single-pass membrane protein</topology>
    </subcellularLocation>
</comment>
<dbReference type="Gene3D" id="3.10.610.10">
    <property type="entry name" value="GSPII I/J protein-like"/>
    <property type="match status" value="1"/>
</dbReference>
<evidence type="ECO:0000256" key="6">
    <source>
        <dbReference type="ARBA" id="ARBA00022519"/>
    </source>
</evidence>
<name>A0A1E8CFI2_9GAMM</name>
<evidence type="ECO:0000256" key="5">
    <source>
        <dbReference type="ARBA" id="ARBA00022481"/>
    </source>
</evidence>